<dbReference type="OrthoDB" id="9788211at2"/>
<dbReference type="InterPro" id="IPR009649">
    <property type="entry name" value="TraU"/>
</dbReference>
<feature type="chain" id="PRO_5003057760" evidence="1">
    <location>
        <begin position="19"/>
        <end position="333"/>
    </location>
</feature>
<dbReference type="PaxDb" id="522772-Dacet_0560"/>
<proteinExistence type="predicted"/>
<organism evidence="2 3">
    <name type="scientific">Denitrovibrio acetiphilus (strain DSM 12809 / NBRC 114555 / N2460)</name>
    <dbReference type="NCBI Taxonomy" id="522772"/>
    <lineage>
        <taxon>Bacteria</taxon>
        <taxon>Pseudomonadati</taxon>
        <taxon>Deferribacterota</taxon>
        <taxon>Deferribacteres</taxon>
        <taxon>Deferribacterales</taxon>
        <taxon>Geovibrionaceae</taxon>
        <taxon>Denitrovibrio</taxon>
    </lineage>
</organism>
<name>D4H447_DENA2</name>
<dbReference type="EMBL" id="CP001968">
    <property type="protein sequence ID" value="ADD67358.1"/>
    <property type="molecule type" value="Genomic_DNA"/>
</dbReference>
<feature type="signal peptide" evidence="1">
    <location>
        <begin position="1"/>
        <end position="18"/>
    </location>
</feature>
<accession>D4H447</accession>
<sequence length="333" mass="36974" precursor="true">MKKILIIIFLLSANSAFALCAGPMLDPITRVRWNCFLPISIGGIPIGTSGNPLADMADRSMGTQSPVCLCMDPLPRIGITLGYREPIRIIESVKDPFCFPTLGFGMSSSAWGSGVKGRNSKPAKDFTNTHMFIFLPFTMMEIFTDLICMQTDSKYTGVLGGLSIAYMSEFDITKRSDQAALLLTPEVVLFANPLAIMACQIPDSIASLAEYTIPPLYWCAGNHSVFPTSNNTMSMSNFTEASEVNASKLIFSMHRTLQLWGSFGAQGLCSYYPMPIWNKMQYRLQTAMPVPDNFCRRLGQPSIVWNRFLNPPGAPNNDNMVFILWRKRDCCAF</sequence>
<reference evidence="2 3" key="1">
    <citation type="journal article" date="2010" name="Stand. Genomic Sci.">
        <title>Complete genome sequence of Denitrovibrio acetiphilus type strain (N2460).</title>
        <authorList>
            <person name="Kiss H."/>
            <person name="Lang E."/>
            <person name="Lapidus A."/>
            <person name="Copeland A."/>
            <person name="Nolan M."/>
            <person name="Glavina Del Rio T."/>
            <person name="Chen F."/>
            <person name="Lucas S."/>
            <person name="Tice H."/>
            <person name="Cheng J.F."/>
            <person name="Han C."/>
            <person name="Goodwin L."/>
            <person name="Pitluck S."/>
            <person name="Liolios K."/>
            <person name="Pati A."/>
            <person name="Ivanova N."/>
            <person name="Mavromatis K."/>
            <person name="Chen A."/>
            <person name="Palaniappan K."/>
            <person name="Land M."/>
            <person name="Hauser L."/>
            <person name="Chang Y.J."/>
            <person name="Jeffries C.D."/>
            <person name="Detter J.C."/>
            <person name="Brettin T."/>
            <person name="Spring S."/>
            <person name="Rohde M."/>
            <person name="Goker M."/>
            <person name="Woyke T."/>
            <person name="Bristow J."/>
            <person name="Eisen J.A."/>
            <person name="Markowitz V."/>
            <person name="Hugenholtz P."/>
            <person name="Kyrpides N.C."/>
            <person name="Klenk H.P."/>
        </authorList>
    </citation>
    <scope>NUCLEOTIDE SEQUENCE [LARGE SCALE GENOMIC DNA]</scope>
    <source>
        <strain evidence="3">DSM 12809 / NBRC 114555 / N2460</strain>
    </source>
</reference>
<dbReference type="STRING" id="522772.Dacet_0560"/>
<keyword evidence="1" id="KW-0732">Signal</keyword>
<gene>
    <name evidence="2" type="ordered locus">Dacet_0560</name>
</gene>
<dbReference type="Pfam" id="PF06834">
    <property type="entry name" value="TraU"/>
    <property type="match status" value="1"/>
</dbReference>
<dbReference type="InParanoid" id="D4H447"/>
<evidence type="ECO:0000313" key="3">
    <source>
        <dbReference type="Proteomes" id="UP000002012"/>
    </source>
</evidence>
<dbReference type="AlphaFoldDB" id="D4H447"/>
<dbReference type="KEGG" id="dap:Dacet_0560"/>
<dbReference type="RefSeq" id="WP_013009902.1">
    <property type="nucleotide sequence ID" value="NC_013943.1"/>
</dbReference>
<dbReference type="eggNOG" id="ENOG502Z7SA">
    <property type="taxonomic scope" value="Bacteria"/>
</dbReference>
<evidence type="ECO:0000313" key="2">
    <source>
        <dbReference type="EMBL" id="ADD67358.1"/>
    </source>
</evidence>
<dbReference type="Proteomes" id="UP000002012">
    <property type="component" value="Chromosome"/>
</dbReference>
<dbReference type="HOGENOM" id="CLU_058410_0_0_0"/>
<keyword evidence="3" id="KW-1185">Reference proteome</keyword>
<evidence type="ECO:0000256" key="1">
    <source>
        <dbReference type="SAM" id="SignalP"/>
    </source>
</evidence>
<protein>
    <submittedName>
        <fullName evidence="2">TraU family protein</fullName>
    </submittedName>
</protein>